<proteinExistence type="predicted"/>
<accession>K5UJM0</accession>
<dbReference type="OrthoDB" id="192832at2759"/>
<dbReference type="GO" id="GO:0009251">
    <property type="term" value="P:glucan catabolic process"/>
    <property type="evidence" value="ECO:0007669"/>
    <property type="project" value="TreeGrafter"/>
</dbReference>
<dbReference type="GO" id="GO:0004553">
    <property type="term" value="F:hydrolase activity, hydrolyzing O-glycosyl compounds"/>
    <property type="evidence" value="ECO:0007669"/>
    <property type="project" value="InterPro"/>
</dbReference>
<dbReference type="STRING" id="650164.K5UJM0"/>
<dbReference type="InterPro" id="IPR013320">
    <property type="entry name" value="ConA-like_dom_sf"/>
</dbReference>
<dbReference type="KEGG" id="pco:PHACADRAFT_265415"/>
<dbReference type="EMBL" id="JH930480">
    <property type="protein sequence ID" value="EKM49761.1"/>
    <property type="molecule type" value="Genomic_DNA"/>
</dbReference>
<gene>
    <name evidence="3" type="ORF">PHACADRAFT_265415</name>
</gene>
<dbReference type="PANTHER" id="PTHR10963:SF24">
    <property type="entry name" value="GLYCOSIDASE C21B10.07-RELATED"/>
    <property type="match status" value="1"/>
</dbReference>
<keyword evidence="1" id="KW-0732">Signal</keyword>
<sequence length="350" mass="37473">MRLLAVLGSLLLPVLANAQYQMVKEYIGDSFFDDWAFYNNNDNLTNGNAFFVSAKEASQDKLAFVNDAGNAIMKVDNTSNLNFNDNRNTIRITSTDRFTVGSLWIADMLHVPYGCSVWPAWWSSAPNWPAGGEIDTLEGVNQVTMSHMALHTAPGCVQSNTSVETSTLVNTTDCSTLANNNEGCTVTTPGASYGPAFAAAGGGVFVTEFASKGISIWFFNRTSLPQSLQGNASTVDTSTLGTPTGNWPSDGCNINSFFEPQQLVFDITLCGDFAGTASIFQQTCTGICYDDWVLGSPSNYDTAYFEVQYVRVYGQPGELTVIPSGGVRSAGTAAVFTVLVAVVAAVTLAW</sequence>
<feature type="domain" description="GH16" evidence="2">
    <location>
        <begin position="33"/>
        <end position="318"/>
    </location>
</feature>
<evidence type="ECO:0000259" key="2">
    <source>
        <dbReference type="PROSITE" id="PS51762"/>
    </source>
</evidence>
<name>K5UJM0_PHACS</name>
<keyword evidence="4" id="KW-1185">Reference proteome</keyword>
<dbReference type="InParanoid" id="K5UJM0"/>
<dbReference type="GeneID" id="18919089"/>
<dbReference type="PANTHER" id="PTHR10963">
    <property type="entry name" value="GLYCOSYL HYDROLASE-RELATED"/>
    <property type="match status" value="1"/>
</dbReference>
<evidence type="ECO:0000256" key="1">
    <source>
        <dbReference type="SAM" id="SignalP"/>
    </source>
</evidence>
<reference evidence="3 4" key="1">
    <citation type="journal article" date="2012" name="BMC Genomics">
        <title>Comparative genomics of the white-rot fungi, Phanerochaete carnosa and P. chrysosporium, to elucidate the genetic basis of the distinct wood types they colonize.</title>
        <authorList>
            <person name="Suzuki H."/>
            <person name="MacDonald J."/>
            <person name="Syed K."/>
            <person name="Salamov A."/>
            <person name="Hori C."/>
            <person name="Aerts A."/>
            <person name="Henrissat B."/>
            <person name="Wiebenga A."/>
            <person name="vanKuyk P.A."/>
            <person name="Barry K."/>
            <person name="Lindquist E."/>
            <person name="LaButti K."/>
            <person name="Lapidus A."/>
            <person name="Lucas S."/>
            <person name="Coutinho P."/>
            <person name="Gong Y."/>
            <person name="Samejima M."/>
            <person name="Mahadevan R."/>
            <person name="Abou-Zaid M."/>
            <person name="de Vries R.P."/>
            <person name="Igarashi K."/>
            <person name="Yadav J.S."/>
            <person name="Grigoriev I.V."/>
            <person name="Master E.R."/>
        </authorList>
    </citation>
    <scope>NUCLEOTIDE SEQUENCE [LARGE SCALE GENOMIC DNA]</scope>
    <source>
        <strain evidence="3 4">HHB-10118-sp</strain>
    </source>
</reference>
<dbReference type="SUPFAM" id="SSF49899">
    <property type="entry name" value="Concanavalin A-like lectins/glucanases"/>
    <property type="match status" value="1"/>
</dbReference>
<feature type="chain" id="PRO_5003888593" evidence="1">
    <location>
        <begin position="19"/>
        <end position="350"/>
    </location>
</feature>
<dbReference type="PROSITE" id="PS51762">
    <property type="entry name" value="GH16_2"/>
    <property type="match status" value="1"/>
</dbReference>
<dbReference type="AlphaFoldDB" id="K5UJM0"/>
<dbReference type="RefSeq" id="XP_007401813.1">
    <property type="nucleotide sequence ID" value="XM_007401751.1"/>
</dbReference>
<dbReference type="FunFam" id="2.60.120.200:FF:000179">
    <property type="entry name" value="Unplaced genomic scaffold supercont1.19, whole genome shotgun sequence"/>
    <property type="match status" value="1"/>
</dbReference>
<dbReference type="HOGENOM" id="CLU_016972_2_1_1"/>
<dbReference type="InterPro" id="IPR000757">
    <property type="entry name" value="Beta-glucanase-like"/>
</dbReference>
<keyword evidence="3" id="KW-0378">Hydrolase</keyword>
<dbReference type="Pfam" id="PF26113">
    <property type="entry name" value="GH16_XgeA"/>
    <property type="match status" value="1"/>
</dbReference>
<feature type="signal peptide" evidence="1">
    <location>
        <begin position="1"/>
        <end position="18"/>
    </location>
</feature>
<evidence type="ECO:0000313" key="4">
    <source>
        <dbReference type="Proteomes" id="UP000008370"/>
    </source>
</evidence>
<dbReference type="Gene3D" id="2.60.120.200">
    <property type="match status" value="1"/>
</dbReference>
<organism evidence="3 4">
    <name type="scientific">Phanerochaete carnosa (strain HHB-10118-sp)</name>
    <name type="common">White-rot fungus</name>
    <name type="synonym">Peniophora carnosa</name>
    <dbReference type="NCBI Taxonomy" id="650164"/>
    <lineage>
        <taxon>Eukaryota</taxon>
        <taxon>Fungi</taxon>
        <taxon>Dikarya</taxon>
        <taxon>Basidiomycota</taxon>
        <taxon>Agaricomycotina</taxon>
        <taxon>Agaricomycetes</taxon>
        <taxon>Polyporales</taxon>
        <taxon>Phanerochaetaceae</taxon>
        <taxon>Phanerochaete</taxon>
    </lineage>
</organism>
<dbReference type="InterPro" id="IPR050546">
    <property type="entry name" value="Glycosyl_Hydrlase_16"/>
</dbReference>
<protein>
    <submittedName>
        <fullName evidence="3">Glycoside hydrolase family 16 protein</fullName>
    </submittedName>
</protein>
<evidence type="ECO:0000313" key="3">
    <source>
        <dbReference type="EMBL" id="EKM49761.1"/>
    </source>
</evidence>
<dbReference type="Proteomes" id="UP000008370">
    <property type="component" value="Unassembled WGS sequence"/>
</dbReference>